<organism evidence="1">
    <name type="scientific">Streptomyces sp. R28</name>
    <dbReference type="NCBI Taxonomy" id="3238628"/>
    <lineage>
        <taxon>Bacteria</taxon>
        <taxon>Bacillati</taxon>
        <taxon>Actinomycetota</taxon>
        <taxon>Actinomycetes</taxon>
        <taxon>Kitasatosporales</taxon>
        <taxon>Streptomycetaceae</taxon>
        <taxon>Streptomyces</taxon>
    </lineage>
</organism>
<gene>
    <name evidence="1" type="ORF">AB5J49_16960</name>
</gene>
<name>A0AB39Q126_9ACTN</name>
<sequence length="199" mass="22521">MDDQVLFKVKVQRWRGAIWLDADLSWLVAAGRREDGSGDDFYAALEANGRAARAHYNAEHSDGLKTATHTAYLLPAREDHVRYRAEAGVRFVRRLRATLLDLAHATLRDGREHTREFDTFALGLQVRADEGHETYLAVRITGSVPQNLTVLILRNVPGCEAEGWYPEYALPERDLLPAERAWSNLMDPRAAAQVLDEER</sequence>
<dbReference type="AlphaFoldDB" id="A0AB39Q126"/>
<dbReference type="RefSeq" id="WP_369169471.1">
    <property type="nucleotide sequence ID" value="NZ_CP163439.1"/>
</dbReference>
<evidence type="ECO:0000313" key="1">
    <source>
        <dbReference type="EMBL" id="XDQ34894.1"/>
    </source>
</evidence>
<proteinExistence type="predicted"/>
<dbReference type="EMBL" id="CP163439">
    <property type="protein sequence ID" value="XDQ34894.1"/>
    <property type="molecule type" value="Genomic_DNA"/>
</dbReference>
<protein>
    <submittedName>
        <fullName evidence="1">Uncharacterized protein</fullName>
    </submittedName>
</protein>
<accession>A0AB39Q126</accession>
<reference evidence="1" key="1">
    <citation type="submission" date="2024-07" db="EMBL/GenBank/DDBJ databases">
        <authorList>
            <person name="Yu S.T."/>
        </authorList>
    </citation>
    <scope>NUCLEOTIDE SEQUENCE</scope>
    <source>
        <strain evidence="1">R28</strain>
    </source>
</reference>